<dbReference type="AlphaFoldDB" id="A0A1Y2K751"/>
<dbReference type="Pfam" id="PF07228">
    <property type="entry name" value="SpoIIE"/>
    <property type="match status" value="1"/>
</dbReference>
<dbReference type="EMBL" id="LVJN01000018">
    <property type="protein sequence ID" value="OSM05360.1"/>
    <property type="molecule type" value="Genomic_DNA"/>
</dbReference>
<evidence type="ECO:0000313" key="3">
    <source>
        <dbReference type="Proteomes" id="UP000194003"/>
    </source>
</evidence>
<protein>
    <recommendedName>
        <fullName evidence="1">PPM-type phosphatase domain-containing protein</fullName>
    </recommendedName>
</protein>
<evidence type="ECO:0000313" key="2">
    <source>
        <dbReference type="EMBL" id="OSM05360.1"/>
    </source>
</evidence>
<dbReference type="RefSeq" id="WP_085441979.1">
    <property type="nucleotide sequence ID" value="NZ_LVJN01000018.1"/>
</dbReference>
<dbReference type="OrthoDB" id="479131at2"/>
<evidence type="ECO:0000259" key="1">
    <source>
        <dbReference type="Pfam" id="PF07228"/>
    </source>
</evidence>
<proteinExistence type="predicted"/>
<gene>
    <name evidence="2" type="ORF">MAIT1_03542</name>
</gene>
<dbReference type="SUPFAM" id="SSF81606">
    <property type="entry name" value="PP2C-like"/>
    <property type="match status" value="1"/>
</dbReference>
<keyword evidence="3" id="KW-1185">Reference proteome</keyword>
<name>A0A1Y2K751_9PROT</name>
<organism evidence="2 3">
    <name type="scientific">Magnetofaba australis IT-1</name>
    <dbReference type="NCBI Taxonomy" id="1434232"/>
    <lineage>
        <taxon>Bacteria</taxon>
        <taxon>Pseudomonadati</taxon>
        <taxon>Pseudomonadota</taxon>
        <taxon>Magnetococcia</taxon>
        <taxon>Magnetococcales</taxon>
        <taxon>Magnetococcaceae</taxon>
        <taxon>Magnetofaba</taxon>
    </lineage>
</organism>
<comment type="caution">
    <text evidence="2">The sequence shown here is derived from an EMBL/GenBank/DDBJ whole genome shotgun (WGS) entry which is preliminary data.</text>
</comment>
<reference evidence="2 3" key="1">
    <citation type="journal article" date="2016" name="BMC Genomics">
        <title>Combined genomic and structural analyses of a cultured magnetotactic bacterium reveals its niche adaptation to a dynamic environment.</title>
        <authorList>
            <person name="Araujo A.C."/>
            <person name="Morillo V."/>
            <person name="Cypriano J."/>
            <person name="Teixeira L.C."/>
            <person name="Leao P."/>
            <person name="Lyra S."/>
            <person name="Almeida L.G."/>
            <person name="Bazylinski D.A."/>
            <person name="Vasconcellos A.T."/>
            <person name="Abreu F."/>
            <person name="Lins U."/>
        </authorList>
    </citation>
    <scope>NUCLEOTIDE SEQUENCE [LARGE SCALE GENOMIC DNA]</scope>
    <source>
        <strain evidence="2 3">IT-1</strain>
    </source>
</reference>
<dbReference type="PANTHER" id="PTHR35801">
    <property type="entry name" value="PHOSPHOSERINE PHOSPHATASE RSBX"/>
    <property type="match status" value="1"/>
</dbReference>
<feature type="domain" description="PPM-type phosphatase" evidence="1">
    <location>
        <begin position="11"/>
        <end position="166"/>
    </location>
</feature>
<sequence length="167" mass="18098">MRDDVALVCQIDGIGHGQAAEEAALKALALVEQHQDAPLETIFAHCDTGLTDTRGVSMALARVELAGQEMQYLAVGNPHGVIMNLRERYLSCVNGAVGKGIGSLKARTYPFQRKDTLILWSDGLPETLPFAEFCQKIKGRDLNLAAQEILSTLSSGEDDASIVLFRK</sequence>
<dbReference type="Proteomes" id="UP000194003">
    <property type="component" value="Unassembled WGS sequence"/>
</dbReference>
<dbReference type="Gene3D" id="3.60.40.10">
    <property type="entry name" value="PPM-type phosphatase domain"/>
    <property type="match status" value="1"/>
</dbReference>
<dbReference type="InterPro" id="IPR039248">
    <property type="entry name" value="Ptase_RsbX"/>
</dbReference>
<dbReference type="InterPro" id="IPR036457">
    <property type="entry name" value="PPM-type-like_dom_sf"/>
</dbReference>
<dbReference type="STRING" id="1434232.MAIT1_03542"/>
<dbReference type="PANTHER" id="PTHR35801:SF1">
    <property type="entry name" value="PHOSPHOSERINE PHOSPHATASE RSBX"/>
    <property type="match status" value="1"/>
</dbReference>
<dbReference type="InterPro" id="IPR001932">
    <property type="entry name" value="PPM-type_phosphatase-like_dom"/>
</dbReference>
<accession>A0A1Y2K751</accession>